<feature type="transmembrane region" description="Helical" evidence="11">
    <location>
        <begin position="93"/>
        <end position="111"/>
    </location>
</feature>
<keyword evidence="10 11" id="KW-0472">Membrane</keyword>
<organism evidence="12 13">
    <name type="scientific">Castanea mollissima</name>
    <name type="common">Chinese chestnut</name>
    <dbReference type="NCBI Taxonomy" id="60419"/>
    <lineage>
        <taxon>Eukaryota</taxon>
        <taxon>Viridiplantae</taxon>
        <taxon>Streptophyta</taxon>
        <taxon>Embryophyta</taxon>
        <taxon>Tracheophyta</taxon>
        <taxon>Spermatophyta</taxon>
        <taxon>Magnoliopsida</taxon>
        <taxon>eudicotyledons</taxon>
        <taxon>Gunneridae</taxon>
        <taxon>Pentapetalae</taxon>
        <taxon>rosids</taxon>
        <taxon>fabids</taxon>
        <taxon>Fagales</taxon>
        <taxon>Fagaceae</taxon>
        <taxon>Castanea</taxon>
    </lineage>
</organism>
<dbReference type="GO" id="GO:0016020">
    <property type="term" value="C:membrane"/>
    <property type="evidence" value="ECO:0007669"/>
    <property type="project" value="UniProtKB-SubCell"/>
</dbReference>
<reference evidence="12" key="1">
    <citation type="submission" date="2020-03" db="EMBL/GenBank/DDBJ databases">
        <title>Castanea mollissima Vanexum genome sequencing.</title>
        <authorList>
            <person name="Staton M."/>
        </authorList>
    </citation>
    <scope>NUCLEOTIDE SEQUENCE</scope>
    <source>
        <tissue evidence="12">Leaf</tissue>
    </source>
</reference>
<comment type="similarity">
    <text evidence="2">Belongs to the cation transport ATPase (P-type) (TC 3.A.3) family. Type IIIA subfamily.</text>
</comment>
<evidence type="ECO:0000313" key="12">
    <source>
        <dbReference type="EMBL" id="KAF3976549.1"/>
    </source>
</evidence>
<keyword evidence="3" id="KW-0597">Phosphoprotein</keyword>
<evidence type="ECO:0000256" key="7">
    <source>
        <dbReference type="ARBA" id="ARBA00022840"/>
    </source>
</evidence>
<dbReference type="SUPFAM" id="SSF56784">
    <property type="entry name" value="HAD-like"/>
    <property type="match status" value="1"/>
</dbReference>
<evidence type="ECO:0000256" key="5">
    <source>
        <dbReference type="ARBA" id="ARBA00022723"/>
    </source>
</evidence>
<dbReference type="EMBL" id="JRKL02000013">
    <property type="protein sequence ID" value="KAF3976549.1"/>
    <property type="molecule type" value="Genomic_DNA"/>
</dbReference>
<dbReference type="InterPro" id="IPR036412">
    <property type="entry name" value="HAD-like_sf"/>
</dbReference>
<dbReference type="InterPro" id="IPR001757">
    <property type="entry name" value="P_typ_ATPase"/>
</dbReference>
<accession>A0A8J4RX44</accession>
<dbReference type="FunFam" id="3.40.50.1000:FF:000211">
    <property type="entry name" value="Plasma membrane ATPase"/>
    <property type="match status" value="1"/>
</dbReference>
<keyword evidence="7" id="KW-0067">ATP-binding</keyword>
<dbReference type="InterPro" id="IPR023214">
    <property type="entry name" value="HAD_sf"/>
</dbReference>
<comment type="subcellular location">
    <subcellularLocation>
        <location evidence="1">Membrane</location>
        <topology evidence="1">Multi-pass membrane protein</topology>
    </subcellularLocation>
</comment>
<dbReference type="AlphaFoldDB" id="A0A8J4RX44"/>
<keyword evidence="9 11" id="KW-1133">Transmembrane helix</keyword>
<dbReference type="GO" id="GO:0046872">
    <property type="term" value="F:metal ion binding"/>
    <property type="evidence" value="ECO:0007669"/>
    <property type="project" value="UniProtKB-KW"/>
</dbReference>
<gene>
    <name evidence="12" type="ORF">CMV_000277</name>
</gene>
<keyword evidence="8" id="KW-0460">Magnesium</keyword>
<evidence type="ECO:0000256" key="3">
    <source>
        <dbReference type="ARBA" id="ARBA00022553"/>
    </source>
</evidence>
<evidence type="ECO:0000256" key="1">
    <source>
        <dbReference type="ARBA" id="ARBA00004141"/>
    </source>
</evidence>
<evidence type="ECO:0000256" key="9">
    <source>
        <dbReference type="ARBA" id="ARBA00022989"/>
    </source>
</evidence>
<protein>
    <submittedName>
        <fullName evidence="12">Uncharacterized protein</fullName>
    </submittedName>
</protein>
<dbReference type="GO" id="GO:0016887">
    <property type="term" value="F:ATP hydrolysis activity"/>
    <property type="evidence" value="ECO:0007669"/>
    <property type="project" value="InterPro"/>
</dbReference>
<evidence type="ECO:0000256" key="2">
    <source>
        <dbReference type="ARBA" id="ARBA00008804"/>
    </source>
</evidence>
<evidence type="ECO:0000313" key="13">
    <source>
        <dbReference type="Proteomes" id="UP000737018"/>
    </source>
</evidence>
<comment type="caution">
    <text evidence="12">The sequence shown here is derived from an EMBL/GenBank/DDBJ whole genome shotgun (WGS) entry which is preliminary data.</text>
</comment>
<keyword evidence="6" id="KW-0547">Nucleotide-binding</keyword>
<dbReference type="OrthoDB" id="2929958at2759"/>
<sequence length="200" mass="22708">MLLCTNTSLKLVEHKYAIVKKLQERKHICGMTGDGVNDAPALKKADIGIAIANATDADRGGSDIVLTEPVSITIRIVFGFMFIALIWKFDFAPFMVLIIAILNDGTILTISKDRAKPSPMLDSWKLKEILPYWHCSRRVIHCEGFIQLKVLVSLHFFWPQLSLLPSNMPLQLQEQKWVVMTGFLWIIKLWRAVIKLGGYE</sequence>
<keyword evidence="4 11" id="KW-0812">Transmembrane</keyword>
<evidence type="ECO:0000256" key="4">
    <source>
        <dbReference type="ARBA" id="ARBA00022692"/>
    </source>
</evidence>
<dbReference type="PRINTS" id="PR00120">
    <property type="entry name" value="HATPASE"/>
</dbReference>
<dbReference type="PANTHER" id="PTHR42861">
    <property type="entry name" value="CALCIUM-TRANSPORTING ATPASE"/>
    <property type="match status" value="1"/>
</dbReference>
<dbReference type="Proteomes" id="UP000737018">
    <property type="component" value="Unassembled WGS sequence"/>
</dbReference>
<dbReference type="Gene3D" id="3.40.50.1000">
    <property type="entry name" value="HAD superfamily/HAD-like"/>
    <property type="match status" value="1"/>
</dbReference>
<evidence type="ECO:0000256" key="10">
    <source>
        <dbReference type="ARBA" id="ARBA00023136"/>
    </source>
</evidence>
<evidence type="ECO:0000256" key="6">
    <source>
        <dbReference type="ARBA" id="ARBA00022741"/>
    </source>
</evidence>
<feature type="transmembrane region" description="Helical" evidence="11">
    <location>
        <begin position="69"/>
        <end position="87"/>
    </location>
</feature>
<evidence type="ECO:0000256" key="11">
    <source>
        <dbReference type="SAM" id="Phobius"/>
    </source>
</evidence>
<evidence type="ECO:0000256" key="8">
    <source>
        <dbReference type="ARBA" id="ARBA00022842"/>
    </source>
</evidence>
<dbReference type="GO" id="GO:0005524">
    <property type="term" value="F:ATP binding"/>
    <property type="evidence" value="ECO:0007669"/>
    <property type="project" value="UniProtKB-KW"/>
</dbReference>
<name>A0A8J4RX44_9ROSI</name>
<dbReference type="Gene3D" id="1.20.1110.10">
    <property type="entry name" value="Calcium-transporting ATPase, transmembrane domain"/>
    <property type="match status" value="1"/>
</dbReference>
<dbReference type="PRINTS" id="PR00119">
    <property type="entry name" value="CATATPASE"/>
</dbReference>
<keyword evidence="5" id="KW-0479">Metal-binding</keyword>
<keyword evidence="13" id="KW-1185">Reference proteome</keyword>
<proteinExistence type="inferred from homology"/>